<evidence type="ECO:0000256" key="1">
    <source>
        <dbReference type="SAM" id="MobiDB-lite"/>
    </source>
</evidence>
<evidence type="ECO:0000313" key="2">
    <source>
        <dbReference type="EMBL" id="KAK3271582.1"/>
    </source>
</evidence>
<feature type="region of interest" description="Disordered" evidence="1">
    <location>
        <begin position="22"/>
        <end position="62"/>
    </location>
</feature>
<feature type="compositionally biased region" description="Gly residues" evidence="1">
    <location>
        <begin position="31"/>
        <end position="42"/>
    </location>
</feature>
<comment type="caution">
    <text evidence="2">The sequence shown here is derived from an EMBL/GenBank/DDBJ whole genome shotgun (WGS) entry which is preliminary data.</text>
</comment>
<evidence type="ECO:0000313" key="3">
    <source>
        <dbReference type="Proteomes" id="UP001190700"/>
    </source>
</evidence>
<name>A0AAE0G4S9_9CHLO</name>
<dbReference type="AlphaFoldDB" id="A0AAE0G4S9"/>
<reference evidence="2 3" key="1">
    <citation type="journal article" date="2015" name="Genome Biol. Evol.">
        <title>Comparative Genomics of a Bacterivorous Green Alga Reveals Evolutionary Causalities and Consequences of Phago-Mixotrophic Mode of Nutrition.</title>
        <authorList>
            <person name="Burns J.A."/>
            <person name="Paasch A."/>
            <person name="Narechania A."/>
            <person name="Kim E."/>
        </authorList>
    </citation>
    <scope>NUCLEOTIDE SEQUENCE [LARGE SCALE GENOMIC DNA]</scope>
    <source>
        <strain evidence="2 3">PLY_AMNH</strain>
    </source>
</reference>
<sequence>MYLCFSRQSINVDTTAAGAGAGAGAAAAGTGASGAGTGGGGVSTVEEALARPAKRKTPSIGNMMASFRPAGVELGAVEKDIEEEKATFEALNSVGNATNALDLLDR</sequence>
<organism evidence="2 3">
    <name type="scientific">Cymbomonas tetramitiformis</name>
    <dbReference type="NCBI Taxonomy" id="36881"/>
    <lineage>
        <taxon>Eukaryota</taxon>
        <taxon>Viridiplantae</taxon>
        <taxon>Chlorophyta</taxon>
        <taxon>Pyramimonadophyceae</taxon>
        <taxon>Pyramimonadales</taxon>
        <taxon>Pyramimonadaceae</taxon>
        <taxon>Cymbomonas</taxon>
    </lineage>
</organism>
<dbReference type="EMBL" id="LGRX02009596">
    <property type="protein sequence ID" value="KAK3271582.1"/>
    <property type="molecule type" value="Genomic_DNA"/>
</dbReference>
<accession>A0AAE0G4S9</accession>
<dbReference type="Proteomes" id="UP001190700">
    <property type="component" value="Unassembled WGS sequence"/>
</dbReference>
<proteinExistence type="predicted"/>
<keyword evidence="3" id="KW-1185">Reference proteome</keyword>
<protein>
    <submittedName>
        <fullName evidence="2">Uncharacterized protein</fullName>
    </submittedName>
</protein>
<gene>
    <name evidence="2" type="ORF">CYMTET_20082</name>
</gene>